<dbReference type="EMBL" id="CP088155">
    <property type="protein sequence ID" value="WYM97155.1"/>
    <property type="molecule type" value="Genomic_DNA"/>
</dbReference>
<proteinExistence type="predicted"/>
<protein>
    <submittedName>
        <fullName evidence="1">Uncharacterized protein</fullName>
    </submittedName>
</protein>
<name>A0ABZ2TL31_9BACT</name>
<gene>
    <name evidence="1" type="ORF">LQ356_03065</name>
</gene>
<reference evidence="1" key="1">
    <citation type="submission" date="2021-11" db="EMBL/GenBank/DDBJ databases">
        <title>The first genome sequence of unculturable Mycoplasma faucium obtained by de novo assembly of metagenomic reads.</title>
        <authorList>
            <person name="Sabat A.J."/>
            <person name="Bathoorn E."/>
            <person name="Akkerboom V."/>
            <person name="Friedrich A.W."/>
        </authorList>
    </citation>
    <scope>NUCLEOTIDE SEQUENCE [LARGE SCALE GENOMIC DNA]</scope>
    <source>
        <strain evidence="1">UMCG-MFM1</strain>
    </source>
</reference>
<keyword evidence="2" id="KW-1185">Reference proteome</keyword>
<sequence>MNKKILFASFITLSSLPISLISTKTSNLKVVNKTNSNKIENKLIDNHKNITNVKTKYVIRINGKEMIFNSKDEIVKYLVNKVNINHFIGKKEYKNYDGEIDMNSNKLNLVNFSKFKKAYKDIYGNYTDDLSSVIRSYLPEFAIVKRYYDHRNQPFRDEEDAKNSIIKNATDDIIENVFYKLEYSSNGIVKDKYYNPYNPSDINELMNDIYNKNVLQETYIRDTLKLKDKDGNERLLSYKGNIDNFFTNLFTNAIMDFTNQAVKKRYKITLKLPRMDNMKYRDYGKAYFEEFSSNNEDEWIINKDRTEIYKYVDEEWIEKYFNDLELLKNPNLSKEFVNKNFKKYYSDTKERKIKNPNYKKHPNRGPHGSIQKEYYYYSYWDHFAKLKGKFLDFKNLTLAAKNDPTEWDIITILEKDKWTYNNFGIEINIQFDKDNFKNKMNNLKNEFMNKSNKFDMFHSLLKYSMKKIMINEEDRNNIEKYFENLKHDLTMQNMLWNYFESELNKFIEKKLNNTSKNEIGLKFNDLKTYYKKENANWNDWKSDMNLKNIFSELKLSINDNIIKTYYYKNNPLFYKNNDHFSNISNKNINNGDYFDCIDPNKILPNKIVNSSNLIQKQKDFATNRKINYIDNYLNYFNLKGLNLFKFKNFIQYKETENNSLIYQLNNSYSSLFTFKDDTEIREYLRKIKTEGIKPQTRYTIVGLESTLSSHGIKMLINELGFNDPTTITNNYRAILQKLILPSTEKIFYINNGHKYLMDLKYFNLWNIELDNEKHYFENSRDITKFIIKYIHLNAKLVTRNGER</sequence>
<evidence type="ECO:0000313" key="1">
    <source>
        <dbReference type="EMBL" id="WYM97155.1"/>
    </source>
</evidence>
<dbReference type="RefSeq" id="WP_405311438.1">
    <property type="nucleotide sequence ID" value="NZ_CP088155.1"/>
</dbReference>
<organism evidence="1 2">
    <name type="scientific">Metamycoplasma faucium</name>
    <dbReference type="NCBI Taxonomy" id="56142"/>
    <lineage>
        <taxon>Bacteria</taxon>
        <taxon>Bacillati</taxon>
        <taxon>Mycoplasmatota</taxon>
        <taxon>Mycoplasmoidales</taxon>
        <taxon>Metamycoplasmataceae</taxon>
        <taxon>Metamycoplasma</taxon>
    </lineage>
</organism>
<evidence type="ECO:0000313" key="2">
    <source>
        <dbReference type="Proteomes" id="UP001622612"/>
    </source>
</evidence>
<dbReference type="Proteomes" id="UP001622612">
    <property type="component" value="Chromosome"/>
</dbReference>
<accession>A0ABZ2TL31</accession>